<evidence type="ECO:0000313" key="3">
    <source>
        <dbReference type="Proteomes" id="UP001302316"/>
    </source>
</evidence>
<evidence type="ECO:0000313" key="2">
    <source>
        <dbReference type="EMBL" id="MEA5446750.1"/>
    </source>
</evidence>
<keyword evidence="3" id="KW-1185">Reference proteome</keyword>
<comment type="caution">
    <text evidence="2">The sequence shown here is derived from an EMBL/GenBank/DDBJ whole genome shotgun (WGS) entry which is preliminary data.</text>
</comment>
<dbReference type="InterPro" id="IPR026001">
    <property type="entry name" value="Abi-like_C"/>
</dbReference>
<accession>A0AAP6JGU4</accession>
<dbReference type="Pfam" id="PF14355">
    <property type="entry name" value="Abi_C"/>
    <property type="match status" value="1"/>
</dbReference>
<dbReference type="EMBL" id="JAYGII010000053">
    <property type="protein sequence ID" value="MEA5446750.1"/>
    <property type="molecule type" value="Genomic_DNA"/>
</dbReference>
<sequence>MPAEYGTPGFQLTACRELLDAHPESLRIREQVEALEEAMPDRPGVVVTFCRTIIETTCKTILTDRSVPVDAGWEAPKLVAEAMKYLNLGPSEDGGVDAKLRSGAESLVRGLNQIISGVVEIRNAHGSAAHGADAYEPLLDSRYAEILARSTDAVVGLLFRTHLRSPTRDPLSRFAYGEHPDFDEYIDNDHDPFMVLDIPLIASEALYRTDFQAYRAALVQFKQDQAEASEDQE</sequence>
<dbReference type="AlphaFoldDB" id="A0AAP6JGU4"/>
<evidence type="ECO:0000259" key="1">
    <source>
        <dbReference type="Pfam" id="PF14355"/>
    </source>
</evidence>
<reference evidence="2 3" key="1">
    <citation type="submission" date="2023-12" db="EMBL/GenBank/DDBJ databases">
        <title>Whole-genome sequencing of halo(alkali)philic microorganisms from hypersaline lakes.</title>
        <authorList>
            <person name="Sorokin D.Y."/>
            <person name="Merkel A.Y."/>
            <person name="Messina E."/>
            <person name="Yakimov M."/>
        </authorList>
    </citation>
    <scope>NUCLEOTIDE SEQUENCE [LARGE SCALE GENOMIC DNA]</scope>
    <source>
        <strain evidence="2 3">AB-CW1</strain>
    </source>
</reference>
<protein>
    <submittedName>
        <fullName evidence="2">Abortive infection family protein</fullName>
    </submittedName>
</protein>
<dbReference type="Proteomes" id="UP001302316">
    <property type="component" value="Unassembled WGS sequence"/>
</dbReference>
<name>A0AAP6JGU4_9GAMM</name>
<dbReference type="RefSeq" id="WP_346053248.1">
    <property type="nucleotide sequence ID" value="NZ_JAYGII010000053.1"/>
</dbReference>
<gene>
    <name evidence="2" type="ORF">VCB98_13060</name>
</gene>
<feature type="domain" description="Abortive infection protein-like C-terminal" evidence="1">
    <location>
        <begin position="76"/>
        <end position="159"/>
    </location>
</feature>
<proteinExistence type="predicted"/>
<organism evidence="2 3">
    <name type="scientific">Natronospira elongata</name>
    <dbReference type="NCBI Taxonomy" id="3110268"/>
    <lineage>
        <taxon>Bacteria</taxon>
        <taxon>Pseudomonadati</taxon>
        <taxon>Pseudomonadota</taxon>
        <taxon>Gammaproteobacteria</taxon>
        <taxon>Natronospirales</taxon>
        <taxon>Natronospiraceae</taxon>
        <taxon>Natronospira</taxon>
    </lineage>
</organism>